<sequence length="192" mass="21543">MLGDLKTAIDKKLENFGSVSGFYYFSTDTTKLICRSIYGADRHIITSHTNNVYSLARQNGYIEFMTDGGAKGVTYNDSDERMKVIHGKAESNALEEVKSVEMISYSFKEGYGYDSNQVYRRGFSAQNLQKIDPMHVNEMSNGMLRLNTSYQRVLVLARTVSVSYSHLTLPTSDSVYPSVVALSFHESTDPVI</sequence>
<dbReference type="EMBL" id="LDQA01000052">
    <property type="protein sequence ID" value="KTR03510.1"/>
    <property type="molecule type" value="Genomic_DNA"/>
</dbReference>
<dbReference type="Pfam" id="PF13884">
    <property type="entry name" value="Peptidase_S74"/>
    <property type="match status" value="1"/>
</dbReference>
<gene>
    <name evidence="2" type="ORF">NS365_18090</name>
</gene>
<proteinExistence type="predicted"/>
<evidence type="ECO:0000313" key="3">
    <source>
        <dbReference type="Proteomes" id="UP000078529"/>
    </source>
</evidence>
<reference evidence="2 3" key="1">
    <citation type="journal article" date="2016" name="Front. Microbiol.">
        <title>Genomic Resource of Rice Seed Associated Bacteria.</title>
        <authorList>
            <person name="Midha S."/>
            <person name="Bansal K."/>
            <person name="Sharma S."/>
            <person name="Kumar N."/>
            <person name="Patil P.P."/>
            <person name="Chaudhry V."/>
            <person name="Patil P.B."/>
        </authorList>
    </citation>
    <scope>NUCLEOTIDE SEQUENCE [LARGE SCALE GENOMIC DNA]</scope>
    <source>
        <strain evidence="2 3">NS365</strain>
    </source>
</reference>
<evidence type="ECO:0000259" key="1">
    <source>
        <dbReference type="PROSITE" id="PS51688"/>
    </source>
</evidence>
<feature type="domain" description="Peptidase S74" evidence="1">
    <location>
        <begin position="78"/>
        <end position="189"/>
    </location>
</feature>
<dbReference type="AlphaFoldDB" id="A0A175RIA7"/>
<dbReference type="PROSITE" id="PS51688">
    <property type="entry name" value="ICA"/>
    <property type="match status" value="1"/>
</dbReference>
<accession>A0A175RIA7</accession>
<organism evidence="2 3">
    <name type="scientific">Aureimonas ureilytica</name>
    <dbReference type="NCBI Taxonomy" id="401562"/>
    <lineage>
        <taxon>Bacteria</taxon>
        <taxon>Pseudomonadati</taxon>
        <taxon>Pseudomonadota</taxon>
        <taxon>Alphaproteobacteria</taxon>
        <taxon>Hyphomicrobiales</taxon>
        <taxon>Aurantimonadaceae</taxon>
        <taxon>Aureimonas</taxon>
    </lineage>
</organism>
<keyword evidence="3" id="KW-1185">Reference proteome</keyword>
<dbReference type="InterPro" id="IPR030392">
    <property type="entry name" value="S74_ICA"/>
</dbReference>
<protein>
    <recommendedName>
        <fullName evidence="1">Peptidase S74 domain-containing protein</fullName>
    </recommendedName>
</protein>
<name>A0A175RIA7_9HYPH</name>
<dbReference type="PATRIC" id="fig|401562.4.peg.3544"/>
<comment type="caution">
    <text evidence="2">The sequence shown here is derived from an EMBL/GenBank/DDBJ whole genome shotgun (WGS) entry which is preliminary data.</text>
</comment>
<evidence type="ECO:0000313" key="2">
    <source>
        <dbReference type="EMBL" id="KTR03510.1"/>
    </source>
</evidence>
<dbReference type="Proteomes" id="UP000078529">
    <property type="component" value="Unassembled WGS sequence"/>
</dbReference>